<comment type="subunit">
    <text evidence="5">Homodimer; the beta-strands of each monomer intercalate to form a hydrophobic core, while the alpha-helices form wings that extend away from the core.</text>
</comment>
<dbReference type="RefSeq" id="WP_183509228.1">
    <property type="nucleotide sequence ID" value="NZ_BAABGK010000010.1"/>
</dbReference>
<keyword evidence="7" id="KW-1185">Reference proteome</keyword>
<dbReference type="GO" id="GO:1902208">
    <property type="term" value="P:regulation of bacterial-type flagellum assembly"/>
    <property type="evidence" value="ECO:0007669"/>
    <property type="project" value="UniProtKB-UniRule"/>
</dbReference>
<accession>A0A839QIM7</accession>
<comment type="function">
    <text evidence="5">A translational regulator that binds mRNA to regulate translation initiation and/or mRNA stability. Usually binds in the 5'-UTR at or near the Shine-Dalgarno sequence preventing ribosome-binding, thus repressing translation. Its main target seems to be the major flagellin gene, while its function is anatagonized by FliW.</text>
</comment>
<keyword evidence="2 5" id="KW-0678">Repressor</keyword>
<dbReference type="HAMAP" id="MF_00167">
    <property type="entry name" value="CsrA"/>
    <property type="match status" value="1"/>
</dbReference>
<organism evidence="6 7">
    <name type="scientific">Paeniglutamicibacter cryotolerans</name>
    <dbReference type="NCBI Taxonomy" id="670079"/>
    <lineage>
        <taxon>Bacteria</taxon>
        <taxon>Bacillati</taxon>
        <taxon>Actinomycetota</taxon>
        <taxon>Actinomycetes</taxon>
        <taxon>Micrococcales</taxon>
        <taxon>Micrococcaceae</taxon>
        <taxon>Paeniglutamicibacter</taxon>
    </lineage>
</organism>
<keyword evidence="5" id="KW-1005">Bacterial flagellum biogenesis</keyword>
<dbReference type="PANTHER" id="PTHR34984">
    <property type="entry name" value="CARBON STORAGE REGULATOR"/>
    <property type="match status" value="1"/>
</dbReference>
<name>A0A839QIM7_9MICC</name>
<dbReference type="NCBIfam" id="NF002469">
    <property type="entry name" value="PRK01712.1"/>
    <property type="match status" value="1"/>
</dbReference>
<protein>
    <recommendedName>
        <fullName evidence="5">Translational regulator CsrA</fullName>
    </recommendedName>
</protein>
<dbReference type="EMBL" id="JACHVS010000001">
    <property type="protein sequence ID" value="MBB2993876.1"/>
    <property type="molecule type" value="Genomic_DNA"/>
</dbReference>
<dbReference type="NCBIfam" id="TIGR00202">
    <property type="entry name" value="csrA"/>
    <property type="match status" value="1"/>
</dbReference>
<sequence>MLVLTRKVGEQILIGEDIVVTVLDVRGESIKIGIDAPKGVRIQRQEVIAAVAEVNRAAAAANNAATASRLSSLLSGGMPAAPATPTEPDA</sequence>
<dbReference type="GO" id="GO:0005829">
    <property type="term" value="C:cytosol"/>
    <property type="evidence" value="ECO:0007669"/>
    <property type="project" value="TreeGrafter"/>
</dbReference>
<evidence type="ECO:0000256" key="3">
    <source>
        <dbReference type="ARBA" id="ARBA00022845"/>
    </source>
</evidence>
<evidence type="ECO:0000313" key="6">
    <source>
        <dbReference type="EMBL" id="MBB2993876.1"/>
    </source>
</evidence>
<keyword evidence="4 5" id="KW-0694">RNA-binding</keyword>
<evidence type="ECO:0000256" key="5">
    <source>
        <dbReference type="HAMAP-Rule" id="MF_00167"/>
    </source>
</evidence>
<evidence type="ECO:0000256" key="1">
    <source>
        <dbReference type="ARBA" id="ARBA00022490"/>
    </source>
</evidence>
<dbReference type="GO" id="GO:0045947">
    <property type="term" value="P:negative regulation of translational initiation"/>
    <property type="evidence" value="ECO:0007669"/>
    <property type="project" value="UniProtKB-UniRule"/>
</dbReference>
<proteinExistence type="inferred from homology"/>
<comment type="subcellular location">
    <subcellularLocation>
        <location evidence="5">Cytoplasm</location>
    </subcellularLocation>
</comment>
<dbReference type="PANTHER" id="PTHR34984:SF1">
    <property type="entry name" value="CARBON STORAGE REGULATOR"/>
    <property type="match status" value="1"/>
</dbReference>
<dbReference type="SUPFAM" id="SSF117130">
    <property type="entry name" value="CsrA-like"/>
    <property type="match status" value="1"/>
</dbReference>
<dbReference type="GO" id="GO:0048027">
    <property type="term" value="F:mRNA 5'-UTR binding"/>
    <property type="evidence" value="ECO:0007669"/>
    <property type="project" value="UniProtKB-UniRule"/>
</dbReference>
<keyword evidence="3 5" id="KW-0810">Translation regulation</keyword>
<evidence type="ECO:0000256" key="4">
    <source>
        <dbReference type="ARBA" id="ARBA00022884"/>
    </source>
</evidence>
<dbReference type="AlphaFoldDB" id="A0A839QIM7"/>
<gene>
    <name evidence="5" type="primary">csrA</name>
    <name evidence="6" type="ORF">E9229_000067</name>
</gene>
<dbReference type="Pfam" id="PF02599">
    <property type="entry name" value="CsrA"/>
    <property type="match status" value="1"/>
</dbReference>
<reference evidence="6 7" key="1">
    <citation type="submission" date="2020-08" db="EMBL/GenBank/DDBJ databases">
        <title>Sequencing the genomes of 1000 actinobacteria strains.</title>
        <authorList>
            <person name="Klenk H.-P."/>
        </authorList>
    </citation>
    <scope>NUCLEOTIDE SEQUENCE [LARGE SCALE GENOMIC DNA]</scope>
    <source>
        <strain evidence="6 7">DSM 22826</strain>
    </source>
</reference>
<dbReference type="FunFam" id="2.60.40.4380:FF:000002">
    <property type="entry name" value="Translational regulator CsrA"/>
    <property type="match status" value="1"/>
</dbReference>
<comment type="similarity">
    <text evidence="5">Belongs to the CsrA/RsmA family.</text>
</comment>
<dbReference type="InterPro" id="IPR036107">
    <property type="entry name" value="CsrA_sf"/>
</dbReference>
<evidence type="ECO:0000256" key="2">
    <source>
        <dbReference type="ARBA" id="ARBA00022491"/>
    </source>
</evidence>
<keyword evidence="1 5" id="KW-0963">Cytoplasm</keyword>
<dbReference type="GO" id="GO:0044781">
    <property type="term" value="P:bacterial-type flagellum organization"/>
    <property type="evidence" value="ECO:0007669"/>
    <property type="project" value="UniProtKB-KW"/>
</dbReference>
<dbReference type="Proteomes" id="UP000523000">
    <property type="component" value="Unassembled WGS sequence"/>
</dbReference>
<comment type="caution">
    <text evidence="6">The sequence shown here is derived from an EMBL/GenBank/DDBJ whole genome shotgun (WGS) entry which is preliminary data.</text>
</comment>
<dbReference type="GO" id="GO:0006109">
    <property type="term" value="P:regulation of carbohydrate metabolic process"/>
    <property type="evidence" value="ECO:0007669"/>
    <property type="project" value="InterPro"/>
</dbReference>
<dbReference type="Gene3D" id="2.60.40.4380">
    <property type="entry name" value="Translational regulator CsrA"/>
    <property type="match status" value="1"/>
</dbReference>
<evidence type="ECO:0000313" key="7">
    <source>
        <dbReference type="Proteomes" id="UP000523000"/>
    </source>
</evidence>
<dbReference type="GO" id="GO:0006402">
    <property type="term" value="P:mRNA catabolic process"/>
    <property type="evidence" value="ECO:0007669"/>
    <property type="project" value="InterPro"/>
</dbReference>
<dbReference type="InterPro" id="IPR003751">
    <property type="entry name" value="CsrA"/>
</dbReference>